<name>A0A0F9LEQ5_9ZZZZ</name>
<protein>
    <submittedName>
        <fullName evidence="2">Uncharacterized protein</fullName>
    </submittedName>
</protein>
<comment type="caution">
    <text evidence="2">The sequence shown here is derived from an EMBL/GenBank/DDBJ whole genome shotgun (WGS) entry which is preliminary data.</text>
</comment>
<proteinExistence type="predicted"/>
<feature type="region of interest" description="Disordered" evidence="1">
    <location>
        <begin position="103"/>
        <end position="122"/>
    </location>
</feature>
<reference evidence="2" key="1">
    <citation type="journal article" date="2015" name="Nature">
        <title>Complex archaea that bridge the gap between prokaryotes and eukaryotes.</title>
        <authorList>
            <person name="Spang A."/>
            <person name="Saw J.H."/>
            <person name="Jorgensen S.L."/>
            <person name="Zaremba-Niedzwiedzka K."/>
            <person name="Martijn J."/>
            <person name="Lind A.E."/>
            <person name="van Eijk R."/>
            <person name="Schleper C."/>
            <person name="Guy L."/>
            <person name="Ettema T.J."/>
        </authorList>
    </citation>
    <scope>NUCLEOTIDE SEQUENCE</scope>
</reference>
<sequence>MEIHDSTYSMCRGRRKMIRFINLTGQILIDDPEVNFAWFDTITDEFITFCGCQDWNTWKEFEQDLVLHYSRKVLELDTKDIQKMISRFKRLYPPTVLFMEGYKEPEEPKNHPTTTKVTKTAD</sequence>
<gene>
    <name evidence="2" type="ORF">LCGC14_1208710</name>
</gene>
<dbReference type="EMBL" id="LAZR01006267">
    <property type="protein sequence ID" value="KKM93414.1"/>
    <property type="molecule type" value="Genomic_DNA"/>
</dbReference>
<dbReference type="AlphaFoldDB" id="A0A0F9LEQ5"/>
<feature type="compositionally biased region" description="Polar residues" evidence="1">
    <location>
        <begin position="111"/>
        <end position="122"/>
    </location>
</feature>
<organism evidence="2">
    <name type="scientific">marine sediment metagenome</name>
    <dbReference type="NCBI Taxonomy" id="412755"/>
    <lineage>
        <taxon>unclassified sequences</taxon>
        <taxon>metagenomes</taxon>
        <taxon>ecological metagenomes</taxon>
    </lineage>
</organism>
<evidence type="ECO:0000313" key="2">
    <source>
        <dbReference type="EMBL" id="KKM93414.1"/>
    </source>
</evidence>
<accession>A0A0F9LEQ5</accession>
<evidence type="ECO:0000256" key="1">
    <source>
        <dbReference type="SAM" id="MobiDB-lite"/>
    </source>
</evidence>